<dbReference type="GO" id="GO:0004489">
    <property type="term" value="F:methylenetetrahydrofolate reductase [NAD(P)H] activity"/>
    <property type="evidence" value="ECO:0007669"/>
    <property type="project" value="InterPro"/>
</dbReference>
<evidence type="ECO:0000313" key="8">
    <source>
        <dbReference type="EMBL" id="ALS39156.1"/>
    </source>
</evidence>
<keyword evidence="5 6" id="KW-0560">Oxidoreductase</keyword>
<keyword evidence="3 6" id="KW-0285">Flavoprotein</keyword>
<name>A0A0U2X3I4_ECOLX</name>
<feature type="region of interest" description="Disordered" evidence="7">
    <location>
        <begin position="1"/>
        <end position="20"/>
    </location>
</feature>
<evidence type="ECO:0000256" key="5">
    <source>
        <dbReference type="ARBA" id="ARBA00023002"/>
    </source>
</evidence>
<dbReference type="Pfam" id="PF02219">
    <property type="entry name" value="MTHFR"/>
    <property type="match status" value="1"/>
</dbReference>
<comment type="similarity">
    <text evidence="6">Belongs to the methylenetetrahydrofolate reductase family.</text>
</comment>
<dbReference type="Gene3D" id="3.20.20.220">
    <property type="match status" value="1"/>
</dbReference>
<evidence type="ECO:0000256" key="2">
    <source>
        <dbReference type="ARBA" id="ARBA00004777"/>
    </source>
</evidence>
<dbReference type="AlphaFoldDB" id="A0A0U2X3I4"/>
<dbReference type="InterPro" id="IPR029041">
    <property type="entry name" value="FAD-linked_oxidoreductase-like"/>
</dbReference>
<evidence type="ECO:0000256" key="1">
    <source>
        <dbReference type="ARBA" id="ARBA00001974"/>
    </source>
</evidence>
<feature type="compositionally biased region" description="Basic residues" evidence="7">
    <location>
        <begin position="1"/>
        <end position="11"/>
    </location>
</feature>
<evidence type="ECO:0000256" key="3">
    <source>
        <dbReference type="ARBA" id="ARBA00022630"/>
    </source>
</evidence>
<dbReference type="GO" id="GO:0006555">
    <property type="term" value="P:methionine metabolic process"/>
    <property type="evidence" value="ECO:0007669"/>
    <property type="project" value="InterPro"/>
</dbReference>
<dbReference type="InterPro" id="IPR003171">
    <property type="entry name" value="Mehydrof_redctse-like"/>
</dbReference>
<dbReference type="UniPathway" id="UPA00193"/>
<comment type="pathway">
    <text evidence="2 6">One-carbon metabolism; tetrahydrofolate interconversion.</text>
</comment>
<evidence type="ECO:0000256" key="6">
    <source>
        <dbReference type="RuleBase" id="RU003862"/>
    </source>
</evidence>
<geneLocation type="plasmid" evidence="8">
    <name>pJM50</name>
</geneLocation>
<sequence>MWFRNARKKLSPTHDSATDSTDALRSSVSLLARDLSLEVSPREALRGAEGLETLAPGTRVFITRLPKGSFEETLAASTRLRELGLRPVPHITARTTSDAATFAKQLGRYVGEAGVREILLVAGSNEKAEGAFSNTLQILESGVIESSGLTALNVAGHPEGHPQADERELHRALEVKNAFSTRTGIPLTIVTQFFFDPAPIIAWEARIREKGNRLPIDIGLHGVTGVASLAKHAVACGVGASIKVLGSHSGSVLQFAQIRTPDRLLSGLAAAKARDPANLFRNIHVFPLGGFKRTVEWANAVRNGRYSFASDGQLEVATSD</sequence>
<accession>A0A0U2X3I4</accession>
<organism evidence="8">
    <name type="scientific">Escherichia coli</name>
    <dbReference type="NCBI Taxonomy" id="562"/>
    <lineage>
        <taxon>Bacteria</taxon>
        <taxon>Pseudomonadati</taxon>
        <taxon>Pseudomonadota</taxon>
        <taxon>Gammaproteobacteria</taxon>
        <taxon>Enterobacterales</taxon>
        <taxon>Enterobacteriaceae</taxon>
        <taxon>Escherichia</taxon>
    </lineage>
</organism>
<comment type="cofactor">
    <cofactor evidence="1 6">
        <name>FAD</name>
        <dbReference type="ChEBI" id="CHEBI:57692"/>
    </cofactor>
</comment>
<dbReference type="EMBL" id="KT950740">
    <property type="protein sequence ID" value="ALS39156.1"/>
    <property type="molecule type" value="Genomic_DNA"/>
</dbReference>
<gene>
    <name evidence="8" type="primary">metF</name>
</gene>
<protein>
    <recommendedName>
        <fullName evidence="6">Methylenetetrahydrofolate reductase</fullName>
    </recommendedName>
</protein>
<keyword evidence="4 6" id="KW-0274">FAD</keyword>
<dbReference type="SUPFAM" id="SSF51730">
    <property type="entry name" value="FAD-linked oxidoreductase"/>
    <property type="match status" value="1"/>
</dbReference>
<reference evidence="8" key="1">
    <citation type="submission" date="2015-10" db="EMBL/GenBank/DDBJ databases">
        <title>Effective heterologous utilization of chloromethane and dichloromethane is uncorrelated in Methylobacterium species.</title>
        <authorList>
            <person name="Michener J.K."/>
            <person name="Vuilleumier S."/>
            <person name="Bringel F."/>
            <person name="Marx C.J."/>
        </authorList>
    </citation>
    <scope>NUCLEOTIDE SEQUENCE</scope>
    <source>
        <strain evidence="8">10-Beta</strain>
        <plasmid evidence="8">pJM50</plasmid>
    </source>
</reference>
<evidence type="ECO:0000256" key="4">
    <source>
        <dbReference type="ARBA" id="ARBA00022827"/>
    </source>
</evidence>
<dbReference type="GO" id="GO:0035999">
    <property type="term" value="P:tetrahydrofolate interconversion"/>
    <property type="evidence" value="ECO:0007669"/>
    <property type="project" value="UniProtKB-UniPathway"/>
</dbReference>
<keyword evidence="8" id="KW-0614">Plasmid</keyword>
<dbReference type="CDD" id="cd00537">
    <property type="entry name" value="MTHFR"/>
    <property type="match status" value="1"/>
</dbReference>
<evidence type="ECO:0000256" key="7">
    <source>
        <dbReference type="SAM" id="MobiDB-lite"/>
    </source>
</evidence>
<proteinExistence type="inferred from homology"/>